<feature type="non-terminal residue" evidence="1">
    <location>
        <position position="1"/>
    </location>
</feature>
<organism evidence="1 2">
    <name type="scientific">Striga asiatica</name>
    <name type="common">Asiatic witchweed</name>
    <name type="synonym">Buchnera asiatica</name>
    <dbReference type="NCBI Taxonomy" id="4170"/>
    <lineage>
        <taxon>Eukaryota</taxon>
        <taxon>Viridiplantae</taxon>
        <taxon>Streptophyta</taxon>
        <taxon>Embryophyta</taxon>
        <taxon>Tracheophyta</taxon>
        <taxon>Spermatophyta</taxon>
        <taxon>Magnoliopsida</taxon>
        <taxon>eudicotyledons</taxon>
        <taxon>Gunneridae</taxon>
        <taxon>Pentapetalae</taxon>
        <taxon>asterids</taxon>
        <taxon>lamiids</taxon>
        <taxon>Lamiales</taxon>
        <taxon>Orobanchaceae</taxon>
        <taxon>Buchnereae</taxon>
        <taxon>Striga</taxon>
    </lineage>
</organism>
<dbReference type="Proteomes" id="UP000325081">
    <property type="component" value="Unassembled WGS sequence"/>
</dbReference>
<evidence type="ECO:0000313" key="1">
    <source>
        <dbReference type="EMBL" id="GER47686.1"/>
    </source>
</evidence>
<evidence type="ECO:0000313" key="2">
    <source>
        <dbReference type="Proteomes" id="UP000325081"/>
    </source>
</evidence>
<dbReference type="EMBL" id="BKCP01008037">
    <property type="protein sequence ID" value="GER47686.1"/>
    <property type="molecule type" value="Genomic_DNA"/>
</dbReference>
<name>A0A5A7QRS0_STRAF</name>
<reference evidence="2" key="1">
    <citation type="journal article" date="2019" name="Curr. Biol.">
        <title>Genome Sequence of Striga asiatica Provides Insight into the Evolution of Plant Parasitism.</title>
        <authorList>
            <person name="Yoshida S."/>
            <person name="Kim S."/>
            <person name="Wafula E.K."/>
            <person name="Tanskanen J."/>
            <person name="Kim Y.M."/>
            <person name="Honaas L."/>
            <person name="Yang Z."/>
            <person name="Spallek T."/>
            <person name="Conn C.E."/>
            <person name="Ichihashi Y."/>
            <person name="Cheong K."/>
            <person name="Cui S."/>
            <person name="Der J.P."/>
            <person name="Gundlach H."/>
            <person name="Jiao Y."/>
            <person name="Hori C."/>
            <person name="Ishida J.K."/>
            <person name="Kasahara H."/>
            <person name="Kiba T."/>
            <person name="Kim M.S."/>
            <person name="Koo N."/>
            <person name="Laohavisit A."/>
            <person name="Lee Y.H."/>
            <person name="Lumba S."/>
            <person name="McCourt P."/>
            <person name="Mortimer J.C."/>
            <person name="Mutuku J.M."/>
            <person name="Nomura T."/>
            <person name="Sasaki-Sekimoto Y."/>
            <person name="Seto Y."/>
            <person name="Wang Y."/>
            <person name="Wakatake T."/>
            <person name="Sakakibara H."/>
            <person name="Demura T."/>
            <person name="Yamaguchi S."/>
            <person name="Yoneyama K."/>
            <person name="Manabe R.I."/>
            <person name="Nelson D.C."/>
            <person name="Schulman A.H."/>
            <person name="Timko M.P."/>
            <person name="dePamphilis C.W."/>
            <person name="Choi D."/>
            <person name="Shirasu K."/>
        </authorList>
    </citation>
    <scope>NUCLEOTIDE SEQUENCE [LARGE SCALE GENOMIC DNA]</scope>
    <source>
        <strain evidence="2">cv. UVA1</strain>
    </source>
</reference>
<gene>
    <name evidence="1" type="ORF">STAS_24835</name>
</gene>
<feature type="non-terminal residue" evidence="1">
    <location>
        <position position="208"/>
    </location>
</feature>
<comment type="caution">
    <text evidence="1">The sequence shown here is derived from an EMBL/GenBank/DDBJ whole genome shotgun (WGS) entry which is preliminary data.</text>
</comment>
<keyword evidence="2" id="KW-1185">Reference proteome</keyword>
<sequence length="208" mass="23465">SRIQGIGQLGIRVPEPLKDPLLPRINSSKSLYHKEDSTSGSEHNWLLGKISSRTPRSIGLKGRADQGLRNRNTKASYMRRHLRDVYLDLSSELEGKIPELGKVRTGASHTADDKDSFLLFPVPKTDYPSPGFTPNKSRRKGTSPAFQEAIYGIVFCSYLRNSLSSFVIMLGERCQKERRREWIPALRYPEKKALRPLASVEDSLAQLV</sequence>
<protein>
    <submittedName>
        <fullName evidence="1">Mediator of RNA polymerase II transcription subunit</fullName>
    </submittedName>
</protein>
<proteinExistence type="predicted"/>
<dbReference type="AlphaFoldDB" id="A0A5A7QRS0"/>
<accession>A0A5A7QRS0</accession>